<keyword evidence="7" id="KW-0408">Iron</keyword>
<dbReference type="PANTHER" id="PTHR35457">
    <property type="entry name" value="HEME A SYNTHASE"/>
    <property type="match status" value="1"/>
</dbReference>
<feature type="transmembrane region" description="Helical" evidence="12">
    <location>
        <begin position="12"/>
        <end position="32"/>
    </location>
</feature>
<dbReference type="GO" id="GO:0006784">
    <property type="term" value="P:heme A biosynthetic process"/>
    <property type="evidence" value="ECO:0007669"/>
    <property type="project" value="InterPro"/>
</dbReference>
<gene>
    <name evidence="13" type="ORF">GBAR_LOCUS28689</name>
</gene>
<evidence type="ECO:0000256" key="9">
    <source>
        <dbReference type="ARBA" id="ARBA00023136"/>
    </source>
</evidence>
<keyword evidence="6" id="KW-0560">Oxidoreductase</keyword>
<keyword evidence="3 12" id="KW-0812">Transmembrane</keyword>
<evidence type="ECO:0000256" key="12">
    <source>
        <dbReference type="SAM" id="Phobius"/>
    </source>
</evidence>
<comment type="caution">
    <text evidence="13">The sequence shown here is derived from an EMBL/GenBank/DDBJ whole genome shotgun (WGS) entry which is preliminary data.</text>
</comment>
<name>A0AA35TRE5_GEOBA</name>
<evidence type="ECO:0000256" key="6">
    <source>
        <dbReference type="ARBA" id="ARBA00023002"/>
    </source>
</evidence>
<feature type="transmembrane region" description="Helical" evidence="12">
    <location>
        <begin position="280"/>
        <end position="302"/>
    </location>
</feature>
<keyword evidence="10" id="KW-1015">Disulfide bond</keyword>
<proteinExistence type="predicted"/>
<comment type="pathway">
    <text evidence="11">Porphyrin-containing compound metabolism.</text>
</comment>
<evidence type="ECO:0000256" key="3">
    <source>
        <dbReference type="ARBA" id="ARBA00022692"/>
    </source>
</evidence>
<dbReference type="GO" id="GO:0016020">
    <property type="term" value="C:membrane"/>
    <property type="evidence" value="ECO:0007669"/>
    <property type="project" value="UniProtKB-SubCell"/>
</dbReference>
<evidence type="ECO:0000256" key="1">
    <source>
        <dbReference type="ARBA" id="ARBA00004141"/>
    </source>
</evidence>
<comment type="subcellular location">
    <subcellularLocation>
        <location evidence="1">Membrane</location>
        <topology evidence="1">Multi-pass membrane protein</topology>
    </subcellularLocation>
</comment>
<dbReference type="Pfam" id="PF02628">
    <property type="entry name" value="COX15-CtaA"/>
    <property type="match status" value="2"/>
</dbReference>
<feature type="transmembrane region" description="Helical" evidence="12">
    <location>
        <begin position="71"/>
        <end position="89"/>
    </location>
</feature>
<evidence type="ECO:0000256" key="8">
    <source>
        <dbReference type="ARBA" id="ARBA00023133"/>
    </source>
</evidence>
<feature type="transmembrane region" description="Helical" evidence="12">
    <location>
        <begin position="101"/>
        <end position="120"/>
    </location>
</feature>
<protein>
    <submittedName>
        <fullName evidence="13">Heme A synthase</fullName>
    </submittedName>
</protein>
<keyword evidence="2" id="KW-1003">Cell membrane</keyword>
<dbReference type="GO" id="GO:0016491">
    <property type="term" value="F:oxidoreductase activity"/>
    <property type="evidence" value="ECO:0007669"/>
    <property type="project" value="UniProtKB-KW"/>
</dbReference>
<evidence type="ECO:0000313" key="13">
    <source>
        <dbReference type="EMBL" id="CAI8052473.1"/>
    </source>
</evidence>
<dbReference type="InterPro" id="IPR050450">
    <property type="entry name" value="COX15/CtaA_HemeA_synthase"/>
</dbReference>
<dbReference type="InterPro" id="IPR003780">
    <property type="entry name" value="COX15/CtaA_fam"/>
</dbReference>
<evidence type="ECO:0000313" key="14">
    <source>
        <dbReference type="Proteomes" id="UP001174909"/>
    </source>
</evidence>
<sequence>MVQTRKSVDRTGLIFRVLAVASLVAAFAQVTLGGIVRVTGSGLGCPDWPLCHGQLIPPFEFATLIEYSHRLSASVLGVLVLGTTIVVMMRYRPNRWGKNSVLTALALVIVAAILGGATVLTELAWWLRLLHLGIAEGVVAALIIAVVVSWRVSGNATANVAVTESNGLSKWTIAALVGVFLLILSGSYIVGAGYGSSCGTWPLCRGSLFPEGRPYIEHMAHRYFAAIVGVLVIAVAYSAWKSPKLPSVGRTGFLLLVVFAAQILVGALTVWLGFTAEIKAIHLSMATLVWIALVFVAALSYVPQRFADADAVLGHRESAAVDGMNAGGLKGRA</sequence>
<evidence type="ECO:0000256" key="5">
    <source>
        <dbReference type="ARBA" id="ARBA00022989"/>
    </source>
</evidence>
<dbReference type="GO" id="GO:0046872">
    <property type="term" value="F:metal ion binding"/>
    <property type="evidence" value="ECO:0007669"/>
    <property type="project" value="UniProtKB-KW"/>
</dbReference>
<feature type="transmembrane region" description="Helical" evidence="12">
    <location>
        <begin position="171"/>
        <end position="191"/>
    </location>
</feature>
<evidence type="ECO:0000256" key="11">
    <source>
        <dbReference type="ARBA" id="ARBA00023444"/>
    </source>
</evidence>
<dbReference type="AlphaFoldDB" id="A0AA35TRE5"/>
<dbReference type="PANTHER" id="PTHR35457:SF1">
    <property type="entry name" value="HEME A SYNTHASE"/>
    <property type="match status" value="1"/>
</dbReference>
<keyword evidence="4" id="KW-0479">Metal-binding</keyword>
<keyword evidence="5 12" id="KW-1133">Transmembrane helix</keyword>
<feature type="transmembrane region" description="Helical" evidence="12">
    <location>
        <begin position="223"/>
        <end position="240"/>
    </location>
</feature>
<keyword evidence="9 12" id="KW-0472">Membrane</keyword>
<dbReference type="Proteomes" id="UP001174909">
    <property type="component" value="Unassembled WGS sequence"/>
</dbReference>
<keyword evidence="8" id="KW-0350">Heme biosynthesis</keyword>
<dbReference type="EMBL" id="CASHTH010004014">
    <property type="protein sequence ID" value="CAI8052473.1"/>
    <property type="molecule type" value="Genomic_DNA"/>
</dbReference>
<keyword evidence="14" id="KW-1185">Reference proteome</keyword>
<evidence type="ECO:0000256" key="7">
    <source>
        <dbReference type="ARBA" id="ARBA00023004"/>
    </source>
</evidence>
<evidence type="ECO:0000256" key="4">
    <source>
        <dbReference type="ARBA" id="ARBA00022723"/>
    </source>
</evidence>
<evidence type="ECO:0000256" key="10">
    <source>
        <dbReference type="ARBA" id="ARBA00023157"/>
    </source>
</evidence>
<feature type="transmembrane region" description="Helical" evidence="12">
    <location>
        <begin position="126"/>
        <end position="150"/>
    </location>
</feature>
<feature type="transmembrane region" description="Helical" evidence="12">
    <location>
        <begin position="252"/>
        <end position="274"/>
    </location>
</feature>
<organism evidence="13 14">
    <name type="scientific">Geodia barretti</name>
    <name type="common">Barrett's horny sponge</name>
    <dbReference type="NCBI Taxonomy" id="519541"/>
    <lineage>
        <taxon>Eukaryota</taxon>
        <taxon>Metazoa</taxon>
        <taxon>Porifera</taxon>
        <taxon>Demospongiae</taxon>
        <taxon>Heteroscleromorpha</taxon>
        <taxon>Tetractinellida</taxon>
        <taxon>Astrophorina</taxon>
        <taxon>Geodiidae</taxon>
        <taxon>Geodia</taxon>
    </lineage>
</organism>
<reference evidence="13" key="1">
    <citation type="submission" date="2023-03" db="EMBL/GenBank/DDBJ databases">
        <authorList>
            <person name="Steffen K."/>
            <person name="Cardenas P."/>
        </authorList>
    </citation>
    <scope>NUCLEOTIDE SEQUENCE</scope>
</reference>
<accession>A0AA35TRE5</accession>
<evidence type="ECO:0000256" key="2">
    <source>
        <dbReference type="ARBA" id="ARBA00022475"/>
    </source>
</evidence>